<keyword evidence="2" id="KW-1133">Transmembrane helix</keyword>
<feature type="region of interest" description="Disordered" evidence="1">
    <location>
        <begin position="347"/>
        <end position="375"/>
    </location>
</feature>
<dbReference type="Pfam" id="PF14223">
    <property type="entry name" value="Retrotran_gag_2"/>
    <property type="match status" value="1"/>
</dbReference>
<evidence type="ECO:0000313" key="3">
    <source>
        <dbReference type="EMBL" id="KAF8403069.1"/>
    </source>
</evidence>
<proteinExistence type="predicted"/>
<evidence type="ECO:0000256" key="1">
    <source>
        <dbReference type="SAM" id="MobiDB-lite"/>
    </source>
</evidence>
<dbReference type="AlphaFoldDB" id="A0A835DK68"/>
<gene>
    <name evidence="3" type="ORF">HHK36_011163</name>
</gene>
<keyword evidence="2" id="KW-0472">Membrane</keyword>
<keyword evidence="4" id="KW-1185">Reference proteome</keyword>
<sequence length="645" mass="72242">MTGRIRSKNGVSTLDIWPWKYLIPWMREDLFAWRDARKRGDARDIKDKIDSYNMEAIVMPLHEFINYPVAHDIIHNGATFQVAGLTNNSNLAKSHEVCQCVRKYQTLGEYVLEIAKKRLYDMLYVGLIGYHRESATMFANAVGAQMLYQLKALSSSIARAANNKLDGTYPCPPPFFTSPDSSETPNPAYITWFQTDQTLICLINATLSEPVLSQVVGLSTSHDIWQCLQQNFSQHSLANATHLRFQLLSITKGSKSISEYLQNAKSISDALAAINQPVSNADLVTSVLRGLGPDYTMLVIAILNFPPLPAFSDPRAHILSFDSHNAHPQVPNSPSTIALLTSRSNSNHHRGGHSFYKHRGGRQGRGGRGFSSDSSNSPYNHFYNFHRGGKGYRGRSHSTYQQGLLGPSPYSTPQCQICSKFGHSAATCYSRYRNHNNDEDISVPFAGLQIASQIDLNWYPDSGTTNHMTGDARSMTNRSDYAGSNHIQLGNGDSLPIAQTELSSSFPDSEPDIIHLRMTVGELMEAYEVCISSLQKAQARRRTSSLKRIFPANFSKEAHLQVPEVVLQKIISHNSLDVELYKYAQNIFAQQQKHVMHKLIEAERNKSVFNNSSLWNVFLLAIMTLLLVTIFVLVNARRKTLKLKV</sequence>
<dbReference type="Proteomes" id="UP000655225">
    <property type="component" value="Unassembled WGS sequence"/>
</dbReference>
<dbReference type="OrthoDB" id="1166629at2759"/>
<organism evidence="3 4">
    <name type="scientific">Tetracentron sinense</name>
    <name type="common">Spur-leaf</name>
    <dbReference type="NCBI Taxonomy" id="13715"/>
    <lineage>
        <taxon>Eukaryota</taxon>
        <taxon>Viridiplantae</taxon>
        <taxon>Streptophyta</taxon>
        <taxon>Embryophyta</taxon>
        <taxon>Tracheophyta</taxon>
        <taxon>Spermatophyta</taxon>
        <taxon>Magnoliopsida</taxon>
        <taxon>Trochodendrales</taxon>
        <taxon>Trochodendraceae</taxon>
        <taxon>Tetracentron</taxon>
    </lineage>
</organism>
<comment type="caution">
    <text evidence="3">The sequence shown here is derived from an EMBL/GenBank/DDBJ whole genome shotgun (WGS) entry which is preliminary data.</text>
</comment>
<keyword evidence="2" id="KW-0812">Transmembrane</keyword>
<accession>A0A835DK68</accession>
<evidence type="ECO:0000313" key="4">
    <source>
        <dbReference type="Proteomes" id="UP000655225"/>
    </source>
</evidence>
<dbReference type="EMBL" id="JABCRI010000007">
    <property type="protein sequence ID" value="KAF8403069.1"/>
    <property type="molecule type" value="Genomic_DNA"/>
</dbReference>
<reference evidence="3 4" key="1">
    <citation type="submission" date="2020-04" db="EMBL/GenBank/DDBJ databases">
        <title>Plant Genome Project.</title>
        <authorList>
            <person name="Zhang R.-G."/>
        </authorList>
    </citation>
    <scope>NUCLEOTIDE SEQUENCE [LARGE SCALE GENOMIC DNA]</scope>
    <source>
        <strain evidence="3">YNK0</strain>
        <tissue evidence="3">Leaf</tissue>
    </source>
</reference>
<dbReference type="PANTHER" id="PTHR47481:SF31">
    <property type="entry name" value="OS01G0873500 PROTEIN"/>
    <property type="match status" value="1"/>
</dbReference>
<feature type="compositionally biased region" description="Basic residues" evidence="1">
    <location>
        <begin position="347"/>
        <end position="362"/>
    </location>
</feature>
<name>A0A835DK68_TETSI</name>
<feature type="transmembrane region" description="Helical" evidence="2">
    <location>
        <begin position="614"/>
        <end position="634"/>
    </location>
</feature>
<dbReference type="PANTHER" id="PTHR47481">
    <property type="match status" value="1"/>
</dbReference>
<protein>
    <submittedName>
        <fullName evidence="3">Uncharacterized protein</fullName>
    </submittedName>
</protein>
<evidence type="ECO:0000256" key="2">
    <source>
        <dbReference type="SAM" id="Phobius"/>
    </source>
</evidence>